<keyword evidence="5" id="KW-0411">Iron-sulfur</keyword>
<sequence length="337" mass="37538">MHVLRLTGACNNRCRFCMVSHEIARGVQPGLDSLKRTLAAVPAGEWVDLFGGEPTLYPDFWALLEYAAMRGHRISLATNGRLFHRRENAERLAGYPVVVRSSLHGDTAALHDGLTRVPGSFEETCAGLKNLVDCRCRLLVNIVMLRDNMPRLASITRLLAELGVKRVKYSMLIDGCKHSELVAPVDDLRNALWEAVDVALENGIYFVLEKSPLCLLPIFITQCHPESDPLIIDSCPELYIRPQICSDCLAAASCPGVEKGYSDRYGSRGLEPFADWPGQLIQTVDISVMDAYRPRCPTNLIRIVSSAAAGKGCPPNPDELWEQLRKKFPDHRLIRVF</sequence>
<dbReference type="GO" id="GO:0046872">
    <property type="term" value="F:metal ion binding"/>
    <property type="evidence" value="ECO:0007669"/>
    <property type="project" value="UniProtKB-KW"/>
</dbReference>
<dbReference type="PANTHER" id="PTHR11228:SF34">
    <property type="entry name" value="TUNGSTEN-CONTAINING ALDEHYDE FERREDOXIN OXIDOREDUCTASE COFACTOR MODIFYING PROTEIN"/>
    <property type="match status" value="1"/>
</dbReference>
<keyword evidence="3" id="KW-0479">Metal-binding</keyword>
<dbReference type="Pfam" id="PF04055">
    <property type="entry name" value="Radical_SAM"/>
    <property type="match status" value="1"/>
</dbReference>
<evidence type="ECO:0000256" key="4">
    <source>
        <dbReference type="ARBA" id="ARBA00023004"/>
    </source>
</evidence>
<dbReference type="InterPro" id="IPR050377">
    <property type="entry name" value="Radical_SAM_PqqE_MftC-like"/>
</dbReference>
<accession>A0A1L3GES4</accession>
<gene>
    <name evidence="7" type="ORF">A7E75_04810</name>
</gene>
<dbReference type="InterPro" id="IPR013785">
    <property type="entry name" value="Aldolase_TIM"/>
</dbReference>
<dbReference type="GO" id="GO:0051536">
    <property type="term" value="F:iron-sulfur cluster binding"/>
    <property type="evidence" value="ECO:0007669"/>
    <property type="project" value="UniProtKB-KW"/>
</dbReference>
<dbReference type="SUPFAM" id="SSF102114">
    <property type="entry name" value="Radical SAM enzymes"/>
    <property type="match status" value="1"/>
</dbReference>
<dbReference type="RefSeq" id="WP_072286267.1">
    <property type="nucleotide sequence ID" value="NZ_CP015455.1"/>
</dbReference>
<dbReference type="PANTHER" id="PTHR11228">
    <property type="entry name" value="RADICAL SAM DOMAIN PROTEIN"/>
    <property type="match status" value="1"/>
</dbReference>
<comment type="cofactor">
    <cofactor evidence="1">
        <name>[4Fe-4S] cluster</name>
        <dbReference type="ChEBI" id="CHEBI:49883"/>
    </cofactor>
</comment>
<dbReference type="KEGG" id="pace:A6070_13455"/>
<dbReference type="OrthoDB" id="9782387at2"/>
<evidence type="ECO:0000313" key="7">
    <source>
        <dbReference type="EMBL" id="APG24427.1"/>
    </source>
</evidence>
<keyword evidence="8" id="KW-1185">Reference proteome</keyword>
<dbReference type="AlphaFoldDB" id="A0A1L3GES4"/>
<name>A0A1L3GES4_SYNAC</name>
<dbReference type="CDD" id="cd01335">
    <property type="entry name" value="Radical_SAM"/>
    <property type="match status" value="1"/>
</dbReference>
<evidence type="ECO:0000256" key="3">
    <source>
        <dbReference type="ARBA" id="ARBA00022723"/>
    </source>
</evidence>
<dbReference type="PROSITE" id="PS51918">
    <property type="entry name" value="RADICAL_SAM"/>
    <property type="match status" value="1"/>
</dbReference>
<dbReference type="SFLD" id="SFLDG01067">
    <property type="entry name" value="SPASM/twitch_domain_containing"/>
    <property type="match status" value="1"/>
</dbReference>
<reference evidence="7 8" key="1">
    <citation type="journal article" date="2017" name="Genome Announc.">
        <title>Complete Genome Sequences of Two Acetylene-Fermenting Pelobacter acetylenicus Strains.</title>
        <authorList>
            <person name="Sutton J.M."/>
            <person name="Baesman S.M."/>
            <person name="Fierst J.L."/>
            <person name="Poret-Peterson A.T."/>
            <person name="Oremland R.S."/>
            <person name="Dunlap D.S."/>
            <person name="Akob D.M."/>
        </authorList>
    </citation>
    <scope>NUCLEOTIDE SEQUENCE [LARGE SCALE GENOMIC DNA]</scope>
    <source>
        <strain evidence="7 8">DSM 3247</strain>
    </source>
</reference>
<proteinExistence type="predicted"/>
<dbReference type="SFLD" id="SFLDS00029">
    <property type="entry name" value="Radical_SAM"/>
    <property type="match status" value="1"/>
</dbReference>
<keyword evidence="4" id="KW-0408">Iron</keyword>
<evidence type="ECO:0000256" key="5">
    <source>
        <dbReference type="ARBA" id="ARBA00023014"/>
    </source>
</evidence>
<keyword evidence="2" id="KW-0949">S-adenosyl-L-methionine</keyword>
<feature type="domain" description="Radical SAM core" evidence="6">
    <location>
        <begin position="1"/>
        <end position="205"/>
    </location>
</feature>
<organism evidence="7 8">
    <name type="scientific">Syntrophotalea acetylenica</name>
    <name type="common">Pelobacter acetylenicus</name>
    <dbReference type="NCBI Taxonomy" id="29542"/>
    <lineage>
        <taxon>Bacteria</taxon>
        <taxon>Pseudomonadati</taxon>
        <taxon>Thermodesulfobacteriota</taxon>
        <taxon>Desulfuromonadia</taxon>
        <taxon>Desulfuromonadales</taxon>
        <taxon>Syntrophotaleaceae</taxon>
        <taxon>Syntrophotalea</taxon>
    </lineage>
</organism>
<dbReference type="InterPro" id="IPR058240">
    <property type="entry name" value="rSAM_sf"/>
</dbReference>
<dbReference type="STRING" id="29542.A6070_13455"/>
<protein>
    <recommendedName>
        <fullName evidence="6">Radical SAM core domain-containing protein</fullName>
    </recommendedName>
</protein>
<dbReference type="GO" id="GO:0003824">
    <property type="term" value="F:catalytic activity"/>
    <property type="evidence" value="ECO:0007669"/>
    <property type="project" value="InterPro"/>
</dbReference>
<dbReference type="EMBL" id="CP015518">
    <property type="protein sequence ID" value="APG24427.1"/>
    <property type="molecule type" value="Genomic_DNA"/>
</dbReference>
<evidence type="ECO:0000313" key="8">
    <source>
        <dbReference type="Proteomes" id="UP000182264"/>
    </source>
</evidence>
<dbReference type="InterPro" id="IPR007197">
    <property type="entry name" value="rSAM"/>
</dbReference>
<evidence type="ECO:0000256" key="2">
    <source>
        <dbReference type="ARBA" id="ARBA00022691"/>
    </source>
</evidence>
<dbReference type="Gene3D" id="3.20.20.70">
    <property type="entry name" value="Aldolase class I"/>
    <property type="match status" value="1"/>
</dbReference>
<evidence type="ECO:0000259" key="6">
    <source>
        <dbReference type="PROSITE" id="PS51918"/>
    </source>
</evidence>
<evidence type="ECO:0000256" key="1">
    <source>
        <dbReference type="ARBA" id="ARBA00001966"/>
    </source>
</evidence>
<dbReference type="Proteomes" id="UP000182264">
    <property type="component" value="Chromosome"/>
</dbReference>